<protein>
    <submittedName>
        <fullName evidence="1">Uncharacterized protein</fullName>
    </submittedName>
</protein>
<organism evidence="1 2">
    <name type="scientific">Gluconobacter albidus</name>
    <dbReference type="NCBI Taxonomy" id="318683"/>
    <lineage>
        <taxon>Bacteria</taxon>
        <taxon>Pseudomonadati</taxon>
        <taxon>Pseudomonadota</taxon>
        <taxon>Alphaproteobacteria</taxon>
        <taxon>Acetobacterales</taxon>
        <taxon>Acetobacteraceae</taxon>
        <taxon>Gluconobacter</taxon>
    </lineage>
</organism>
<sequence length="115" mass="13010">MCDQSISLDCTNSLQNSNTARFIFQLNVIKLSRLTFQPQIRQISNTENDTGMSLEIPCKPNIGVCHFYTMKINQGKTIALMTQNRFNSIKKGGLKSLNAISFQEQFLFSGGFFFV</sequence>
<comment type="caution">
    <text evidence="1">The sequence shown here is derived from an EMBL/GenBank/DDBJ whole genome shotgun (WGS) entry which is preliminary data.</text>
</comment>
<dbReference type="EMBL" id="LHZN01000142">
    <property type="protein sequence ID" value="KXV37113.1"/>
    <property type="molecule type" value="Genomic_DNA"/>
</dbReference>
<dbReference type="Proteomes" id="UP000075682">
    <property type="component" value="Unassembled WGS sequence"/>
</dbReference>
<evidence type="ECO:0000313" key="1">
    <source>
        <dbReference type="EMBL" id="KXV37113.1"/>
    </source>
</evidence>
<dbReference type="AlphaFoldDB" id="A0AAW3QUR3"/>
<reference evidence="1 2" key="1">
    <citation type="submission" date="2015-06" db="EMBL/GenBank/DDBJ databases">
        <title>Improved classification and identification of acetic acid bacteria using matrix-assisted laser desorption/ionization time-of-flight mass spectrometry; Gluconobacter nephelii and Gluconobacter uchimurae are later heterotypic synonyms of Gluconobacter japonicus and Gluconobacter oxydans, respectively.</title>
        <authorList>
            <person name="Li L."/>
            <person name="Cleenwerck I."/>
            <person name="De Vuyst L."/>
            <person name="Vandamme P."/>
        </authorList>
    </citation>
    <scope>NUCLEOTIDE SEQUENCE [LARGE SCALE GENOMIC DNA]</scope>
    <source>
        <strain evidence="1 2">LMG 1356</strain>
    </source>
</reference>
<evidence type="ECO:0000313" key="2">
    <source>
        <dbReference type="Proteomes" id="UP000075682"/>
    </source>
</evidence>
<proteinExistence type="predicted"/>
<accession>A0AAW3QUR3</accession>
<name>A0AAW3QUR3_9PROT</name>
<gene>
    <name evidence="1" type="ORF">AD941_12735</name>
</gene>